<sequence length="323" mass="37185">MYCGKHPFKDENNKPRKSHRNTPSFSSTLLDEIYRSIDKNVEKVEDFKVQREKPLTKQGSSRACLVEKWMENEKNGHRRRPSLLQDNDSVFFSSDSSGALSSSDSRRKSDVYCLPSDDDHHKDDLIKSKSRAMKMYTNLKKMKQPISPGGRLTSFIQSLFRHISNNKKSKNHEINNGFRDLKSSSSSTCSSTTTFSRSCLKSREEMRSGIERTVRFRPVSSKVDQDSRKPPLPPKTSVREKNRKIGETKRNVLKGYNKSSMLRRVHNDEDEDEDDDDDGISDTSSDLFELDHLALFGNNRFCEELPVYETTDFDMNRAIASVF</sequence>
<dbReference type="GO" id="GO:0009734">
    <property type="term" value="P:auxin-activated signaling pathway"/>
    <property type="evidence" value="ECO:0007669"/>
    <property type="project" value="UniProtKB-KW"/>
</dbReference>
<keyword evidence="5" id="KW-1003">Cell membrane</keyword>
<evidence type="ECO:0000313" key="9">
    <source>
        <dbReference type="EMBL" id="KAG8381769.1"/>
    </source>
</evidence>
<dbReference type="GO" id="GO:0005886">
    <property type="term" value="C:plasma membrane"/>
    <property type="evidence" value="ECO:0007669"/>
    <property type="project" value="UniProtKB-SubCell"/>
</dbReference>
<feature type="region of interest" description="Disordered" evidence="8">
    <location>
        <begin position="1"/>
        <end position="25"/>
    </location>
</feature>
<evidence type="ECO:0000256" key="1">
    <source>
        <dbReference type="ARBA" id="ARBA00002281"/>
    </source>
</evidence>
<gene>
    <name evidence="9" type="ORF">BUALT_Bualt05G0007100</name>
</gene>
<comment type="subcellular location">
    <subcellularLocation>
        <location evidence="2">Cell membrane</location>
    </subcellularLocation>
</comment>
<feature type="compositionally biased region" description="Acidic residues" evidence="8">
    <location>
        <begin position="268"/>
        <end position="280"/>
    </location>
</feature>
<evidence type="ECO:0008006" key="11">
    <source>
        <dbReference type="Google" id="ProtNLM"/>
    </source>
</evidence>
<keyword evidence="6" id="KW-0472">Membrane</keyword>
<comment type="function">
    <text evidence="1">Involved in auxin transport. Regulator of the auxin signaling pathway.</text>
</comment>
<accession>A0AAV6XNF3</accession>
<evidence type="ECO:0000256" key="7">
    <source>
        <dbReference type="ARBA" id="ARBA00023294"/>
    </source>
</evidence>
<dbReference type="InterPro" id="IPR039621">
    <property type="entry name" value="BG1-like"/>
</dbReference>
<evidence type="ECO:0000256" key="3">
    <source>
        <dbReference type="ARBA" id="ARBA00010067"/>
    </source>
</evidence>
<dbReference type="PANTHER" id="PTHR33541">
    <property type="entry name" value="PROTEIN BIG GRAIN 1-LIKE A-RELATED"/>
    <property type="match status" value="1"/>
</dbReference>
<keyword evidence="10" id="KW-1185">Reference proteome</keyword>
<protein>
    <recommendedName>
        <fullName evidence="11">Protein BIG GRAIN 1-like B</fullName>
    </recommendedName>
</protein>
<evidence type="ECO:0000256" key="6">
    <source>
        <dbReference type="ARBA" id="ARBA00023136"/>
    </source>
</evidence>
<name>A0AAV6XNF3_9LAMI</name>
<dbReference type="AlphaFoldDB" id="A0AAV6XNF3"/>
<dbReference type="PANTHER" id="PTHR33541:SF12">
    <property type="entry name" value="PROTEIN BIG GRAIN 1-LIKE A"/>
    <property type="match status" value="1"/>
</dbReference>
<feature type="region of interest" description="Disordered" evidence="8">
    <location>
        <begin position="210"/>
        <end position="283"/>
    </location>
</feature>
<organism evidence="9 10">
    <name type="scientific">Buddleja alternifolia</name>
    <dbReference type="NCBI Taxonomy" id="168488"/>
    <lineage>
        <taxon>Eukaryota</taxon>
        <taxon>Viridiplantae</taxon>
        <taxon>Streptophyta</taxon>
        <taxon>Embryophyta</taxon>
        <taxon>Tracheophyta</taxon>
        <taxon>Spermatophyta</taxon>
        <taxon>Magnoliopsida</taxon>
        <taxon>eudicotyledons</taxon>
        <taxon>Gunneridae</taxon>
        <taxon>Pentapetalae</taxon>
        <taxon>asterids</taxon>
        <taxon>lamiids</taxon>
        <taxon>Lamiales</taxon>
        <taxon>Scrophulariaceae</taxon>
        <taxon>Buddlejeae</taxon>
        <taxon>Buddleja</taxon>
    </lineage>
</organism>
<dbReference type="Proteomes" id="UP000826271">
    <property type="component" value="Unassembled WGS sequence"/>
</dbReference>
<evidence type="ECO:0000256" key="2">
    <source>
        <dbReference type="ARBA" id="ARBA00004236"/>
    </source>
</evidence>
<evidence type="ECO:0000256" key="8">
    <source>
        <dbReference type="SAM" id="MobiDB-lite"/>
    </source>
</evidence>
<evidence type="ECO:0000256" key="5">
    <source>
        <dbReference type="ARBA" id="ARBA00022475"/>
    </source>
</evidence>
<dbReference type="EMBL" id="WHWC01000005">
    <property type="protein sequence ID" value="KAG8381769.1"/>
    <property type="molecule type" value="Genomic_DNA"/>
</dbReference>
<evidence type="ECO:0000256" key="4">
    <source>
        <dbReference type="ARBA" id="ARBA00022448"/>
    </source>
</evidence>
<evidence type="ECO:0000313" key="10">
    <source>
        <dbReference type="Proteomes" id="UP000826271"/>
    </source>
</evidence>
<keyword evidence="7" id="KW-0927">Auxin signaling pathway</keyword>
<comment type="similarity">
    <text evidence="3">Belongs to the BIG GRAIN 1 (BG1) plant protein family.</text>
</comment>
<proteinExistence type="inferred from homology"/>
<keyword evidence="4" id="KW-0813">Transport</keyword>
<reference evidence="9" key="1">
    <citation type="submission" date="2019-10" db="EMBL/GenBank/DDBJ databases">
        <authorList>
            <person name="Zhang R."/>
            <person name="Pan Y."/>
            <person name="Wang J."/>
            <person name="Ma R."/>
            <person name="Yu S."/>
        </authorList>
    </citation>
    <scope>NUCLEOTIDE SEQUENCE</scope>
    <source>
        <strain evidence="9">LA-IB0</strain>
        <tissue evidence="9">Leaf</tissue>
    </source>
</reference>
<comment type="caution">
    <text evidence="9">The sequence shown here is derived from an EMBL/GenBank/DDBJ whole genome shotgun (WGS) entry which is preliminary data.</text>
</comment>
<feature type="compositionally biased region" description="Basic and acidic residues" evidence="8">
    <location>
        <begin position="237"/>
        <end position="250"/>
    </location>
</feature>